<dbReference type="OrthoDB" id="661484at2759"/>
<dbReference type="AlphaFoldDB" id="A0A3B6KR98"/>
<dbReference type="Gramene" id="TraesLDM5A03G02743370.1">
    <property type="protein sequence ID" value="TraesLDM5A03G02743370.1.CDS1"/>
    <property type="gene ID" value="TraesLDM5A03G02743370"/>
</dbReference>
<reference evidence="2" key="1">
    <citation type="submission" date="2018-08" db="EMBL/GenBank/DDBJ databases">
        <authorList>
            <person name="Rossello M."/>
        </authorList>
    </citation>
    <scope>NUCLEOTIDE SEQUENCE [LARGE SCALE GENOMIC DNA]</scope>
    <source>
        <strain evidence="2">cv. Chinese Spring</strain>
    </source>
</reference>
<keyword evidence="3" id="KW-1185">Reference proteome</keyword>
<feature type="compositionally biased region" description="Basic and acidic residues" evidence="1">
    <location>
        <begin position="189"/>
        <end position="207"/>
    </location>
</feature>
<dbReference type="Gramene" id="TraesCAD_scaffold_046870_01G000100.1">
    <property type="protein sequence ID" value="TraesCAD_scaffold_046870_01G000100.1"/>
    <property type="gene ID" value="TraesCAD_scaffold_046870_01G000100"/>
</dbReference>
<dbReference type="Gramene" id="TraesLAC5A03G02694710.1">
    <property type="protein sequence ID" value="TraesLAC5A03G02694710.1.CDS1"/>
    <property type="gene ID" value="TraesLAC5A03G02694710"/>
</dbReference>
<feature type="compositionally biased region" description="Basic and acidic residues" evidence="1">
    <location>
        <begin position="164"/>
        <end position="180"/>
    </location>
</feature>
<dbReference type="Gramene" id="TraesPARA_EIv1.0_1531390.1">
    <property type="protein sequence ID" value="TraesPARA_EIv1.0_1531390.1.CDS1"/>
    <property type="gene ID" value="TraesPARA_EIv1.0_1531390"/>
</dbReference>
<evidence type="ECO:0000313" key="2">
    <source>
        <dbReference type="EnsemblPlants" id="TraesCS5A02G423500.1.cds1"/>
    </source>
</evidence>
<dbReference type="Gramene" id="TraesSYM5A03G02770060.2">
    <property type="protein sequence ID" value="TraesSYM5A03G02770060.2.CDS1"/>
    <property type="gene ID" value="TraesSYM5A03G02770060"/>
</dbReference>
<dbReference type="Gramene" id="TraesJUL5A03G02759500.1">
    <property type="protein sequence ID" value="TraesJUL5A03G02759500.1.CDS1"/>
    <property type="gene ID" value="TraesJUL5A03G02759500"/>
</dbReference>
<dbReference type="PANTHER" id="PTHR36138:SF9">
    <property type="match status" value="1"/>
</dbReference>
<dbReference type="Gramene" id="TraesSYM5A03G02770060.3">
    <property type="protein sequence ID" value="TraesSYM5A03G02770060.3.CDS1"/>
    <property type="gene ID" value="TraesSYM5A03G02770060"/>
</dbReference>
<dbReference type="Proteomes" id="UP000019116">
    <property type="component" value="Chromosome 5A"/>
</dbReference>
<dbReference type="Gramene" id="TraesSYM5A03G02770060.1">
    <property type="protein sequence ID" value="TraesSYM5A03G02770060.1.CDS1"/>
    <property type="gene ID" value="TraesSYM5A03G02770060"/>
</dbReference>
<reference evidence="2" key="2">
    <citation type="submission" date="2018-10" db="UniProtKB">
        <authorList>
            <consortium name="EnsemblPlants"/>
        </authorList>
    </citation>
    <scope>IDENTIFICATION</scope>
</reference>
<evidence type="ECO:0000256" key="1">
    <source>
        <dbReference type="SAM" id="MobiDB-lite"/>
    </source>
</evidence>
<dbReference type="Gramene" id="TraesLAC5A03G02694710.3">
    <property type="protein sequence ID" value="TraesLAC5A03G02694710.3.CDS1"/>
    <property type="gene ID" value="TraesLAC5A03G02694710"/>
</dbReference>
<dbReference type="Gramene" id="TraesWEE_scaffold_041020_01G000500.1">
    <property type="protein sequence ID" value="TraesWEE_scaffold_041020_01G000500.1"/>
    <property type="gene ID" value="TraesWEE_scaffold_041020_01G000500"/>
</dbReference>
<feature type="region of interest" description="Disordered" evidence="1">
    <location>
        <begin position="148"/>
        <end position="250"/>
    </location>
</feature>
<dbReference type="OMA" id="HERNDDA"/>
<dbReference type="Gramene" id="TraesCS5A02G423500.1">
    <property type="protein sequence ID" value="TraesCS5A02G423500.1.cds1"/>
    <property type="gene ID" value="TraesCS5A02G423500"/>
</dbReference>
<dbReference type="Gramene" id="TraesLAC5A03G02694710.2">
    <property type="protein sequence ID" value="TraesLAC5A03G02694710.2.CDS1"/>
    <property type="gene ID" value="TraesLAC5A03G02694710"/>
</dbReference>
<name>A0A3B6KR98_WHEAT</name>
<sequence>MHSMMNSSMKVTDVNMETEVPELLLVPNHVDSNGRHLPNHSPMKITDVDMKIEALTNYINLRRVGGEGGSMNVGNKKTKKKIFRVPQDELDEILSYQAAPAPAWQSAAKRYPWVVAEMEKIKVGFLAGQEKMRRQYEALGYATFEAEVTDDEQEEDAAVTTPYQDKDETLTTSFHERNDDAAVTTPCKENLEKDETSAASFHEKNDDAQAAAVTTPYKEKDETSAASFHEENDGAAATTSPWITPRGRGRRRFRPGVVKQACGVKKIT</sequence>
<feature type="compositionally biased region" description="Acidic residues" evidence="1">
    <location>
        <begin position="148"/>
        <end position="157"/>
    </location>
</feature>
<dbReference type="Gramene" id="TraesPARA_EIv1.0_1531390.2">
    <property type="protein sequence ID" value="TraesPARA_EIv1.0_1531390.2.CDS1"/>
    <property type="gene ID" value="TraesPARA_EIv1.0_1531390"/>
</dbReference>
<dbReference type="Gramene" id="TraesSYM5A03G02770060.4">
    <property type="protein sequence ID" value="TraesSYM5A03G02770060.4.CDS1"/>
    <property type="gene ID" value="TraesSYM5A03G02770060"/>
</dbReference>
<dbReference type="EnsemblPlants" id="TraesCS5A02G423500.1">
    <property type="protein sequence ID" value="TraesCS5A02G423500.1.cds1"/>
    <property type="gene ID" value="TraesCS5A02G423500"/>
</dbReference>
<organism evidence="2">
    <name type="scientific">Triticum aestivum</name>
    <name type="common">Wheat</name>
    <dbReference type="NCBI Taxonomy" id="4565"/>
    <lineage>
        <taxon>Eukaryota</taxon>
        <taxon>Viridiplantae</taxon>
        <taxon>Streptophyta</taxon>
        <taxon>Embryophyta</taxon>
        <taxon>Tracheophyta</taxon>
        <taxon>Spermatophyta</taxon>
        <taxon>Magnoliopsida</taxon>
        <taxon>Liliopsida</taxon>
        <taxon>Poales</taxon>
        <taxon>Poaceae</taxon>
        <taxon>BOP clade</taxon>
        <taxon>Pooideae</taxon>
        <taxon>Triticodae</taxon>
        <taxon>Triticeae</taxon>
        <taxon>Triticinae</taxon>
        <taxon>Triticum</taxon>
    </lineage>
</organism>
<dbReference type="Gramene" id="TraesROB_scaffold_042919_01G000400.1">
    <property type="protein sequence ID" value="TraesROB_scaffold_042919_01G000400.1"/>
    <property type="gene ID" value="TraesROB_scaffold_042919_01G000400"/>
</dbReference>
<dbReference type="PANTHER" id="PTHR36138">
    <property type="entry name" value="EXPRESSED PROTEIN-RELATED"/>
    <property type="match status" value="1"/>
</dbReference>
<proteinExistence type="predicted"/>
<feature type="compositionally biased region" description="Basic and acidic residues" evidence="1">
    <location>
        <begin position="217"/>
        <end position="232"/>
    </location>
</feature>
<protein>
    <submittedName>
        <fullName evidence="2">Uncharacterized protein</fullName>
    </submittedName>
</protein>
<dbReference type="Gramene" id="TraesRN5A0101018700.1">
    <property type="protein sequence ID" value="TraesRN5A0101018700.1"/>
    <property type="gene ID" value="TraesRN5A0101018700"/>
</dbReference>
<dbReference type="Gramene" id="TraesCS5A03G1004500.1">
    <property type="protein sequence ID" value="TraesCS5A03G1004500.1.CDS1"/>
    <property type="gene ID" value="TraesCS5A03G1004500"/>
</dbReference>
<evidence type="ECO:0000313" key="3">
    <source>
        <dbReference type="Proteomes" id="UP000019116"/>
    </source>
</evidence>
<dbReference type="Gramene" id="TraesPARA_EIv1.0_1531390.3">
    <property type="protein sequence ID" value="TraesPARA_EIv1.0_1531390.3.CDS1"/>
    <property type="gene ID" value="TraesPARA_EIv1.0_1531390"/>
</dbReference>
<accession>A0A3B6KR98</accession>
<dbReference type="Gramene" id="TraesCLE_scaffold_145428_01G000100.1">
    <property type="protein sequence ID" value="TraesCLE_scaffold_145428_01G000100.1"/>
    <property type="gene ID" value="TraesCLE_scaffold_145428_01G000100"/>
</dbReference>